<evidence type="ECO:0000313" key="1">
    <source>
        <dbReference type="EMBL" id="SBW26748.1"/>
    </source>
</evidence>
<dbReference type="AlphaFoldDB" id="A0A1C3PAP4"/>
<evidence type="ECO:0000313" key="2">
    <source>
        <dbReference type="Proteomes" id="UP000199013"/>
    </source>
</evidence>
<name>A0A1C3PAP4_9ACTN</name>
<reference evidence="2" key="1">
    <citation type="submission" date="2016-02" db="EMBL/GenBank/DDBJ databases">
        <authorList>
            <person name="Wibberg D."/>
        </authorList>
    </citation>
    <scope>NUCLEOTIDE SEQUENCE [LARGE SCALE GENOMIC DNA]</scope>
</reference>
<keyword evidence="2" id="KW-1185">Reference proteome</keyword>
<dbReference type="EMBL" id="FLUV01002122">
    <property type="protein sequence ID" value="SBW26748.1"/>
    <property type="molecule type" value="Genomic_DNA"/>
</dbReference>
<gene>
    <name evidence="1" type="ORF">FDG2_5031</name>
</gene>
<dbReference type="Proteomes" id="UP000199013">
    <property type="component" value="Unassembled WGS sequence"/>
</dbReference>
<accession>A0A1C3PAP4</accession>
<proteinExistence type="predicted"/>
<organism evidence="1 2">
    <name type="scientific">Candidatus Protofrankia californiensis</name>
    <dbReference type="NCBI Taxonomy" id="1839754"/>
    <lineage>
        <taxon>Bacteria</taxon>
        <taxon>Bacillati</taxon>
        <taxon>Actinomycetota</taxon>
        <taxon>Actinomycetes</taxon>
        <taxon>Frankiales</taxon>
        <taxon>Frankiaceae</taxon>
        <taxon>Protofrankia</taxon>
    </lineage>
</organism>
<sequence>MASEKRQLPMNVEGLFFVDSECTDRENCQGIAGVARVPGVAQSTRLRVREAAAQPRYVASPLASRLASGRGVVVPRI</sequence>
<protein>
    <submittedName>
        <fullName evidence="1">Uncharacterized protein</fullName>
    </submittedName>
</protein>